<sequence length="106" mass="11976">MLDRIGSNLKSSSTITMNRNGRNDRYTKILQNRTQPEHLLDSRSQRTNLSLSTRLGNSSLLLGLPNNKRRSKKNAITSDRYPIIRRASPGSIRIGLQLESGLAWVE</sequence>
<name>A0ACB7UY05_DIOAL</name>
<accession>A0ACB7UY05</accession>
<proteinExistence type="predicted"/>
<dbReference type="EMBL" id="CM037023">
    <property type="protein sequence ID" value="KAH7665655.1"/>
    <property type="molecule type" value="Genomic_DNA"/>
</dbReference>
<evidence type="ECO:0000313" key="1">
    <source>
        <dbReference type="EMBL" id="KAH7665655.1"/>
    </source>
</evidence>
<reference evidence="2" key="1">
    <citation type="journal article" date="2022" name="Nat. Commun.">
        <title>Chromosome evolution and the genetic basis of agronomically important traits in greater yam.</title>
        <authorList>
            <person name="Bredeson J.V."/>
            <person name="Lyons J.B."/>
            <person name="Oniyinde I.O."/>
            <person name="Okereke N.R."/>
            <person name="Kolade O."/>
            <person name="Nnabue I."/>
            <person name="Nwadili C.O."/>
            <person name="Hribova E."/>
            <person name="Parker M."/>
            <person name="Nwogha J."/>
            <person name="Shu S."/>
            <person name="Carlson J."/>
            <person name="Kariba R."/>
            <person name="Muthemba S."/>
            <person name="Knop K."/>
            <person name="Barton G.J."/>
            <person name="Sherwood A.V."/>
            <person name="Lopez-Montes A."/>
            <person name="Asiedu R."/>
            <person name="Jamnadass R."/>
            <person name="Muchugi A."/>
            <person name="Goodstein D."/>
            <person name="Egesi C.N."/>
            <person name="Featherston J."/>
            <person name="Asfaw A."/>
            <person name="Simpson G.G."/>
            <person name="Dolezel J."/>
            <person name="Hendre P.S."/>
            <person name="Van Deynze A."/>
            <person name="Kumar P.L."/>
            <person name="Obidiegwu J.E."/>
            <person name="Bhattacharjee R."/>
            <person name="Rokhsar D.S."/>
        </authorList>
    </citation>
    <scope>NUCLEOTIDE SEQUENCE [LARGE SCALE GENOMIC DNA]</scope>
    <source>
        <strain evidence="2">cv. TDa95/00328</strain>
    </source>
</reference>
<keyword evidence="2" id="KW-1185">Reference proteome</keyword>
<comment type="caution">
    <text evidence="1">The sequence shown here is derived from an EMBL/GenBank/DDBJ whole genome shotgun (WGS) entry which is preliminary data.</text>
</comment>
<dbReference type="Proteomes" id="UP000827976">
    <property type="component" value="Chromosome 13"/>
</dbReference>
<gene>
    <name evidence="1" type="ORF">IHE45_13G046600</name>
</gene>
<evidence type="ECO:0000313" key="2">
    <source>
        <dbReference type="Proteomes" id="UP000827976"/>
    </source>
</evidence>
<protein>
    <submittedName>
        <fullName evidence="1">Uncharacterized protein</fullName>
    </submittedName>
</protein>
<organism evidence="1 2">
    <name type="scientific">Dioscorea alata</name>
    <name type="common">Purple yam</name>
    <dbReference type="NCBI Taxonomy" id="55571"/>
    <lineage>
        <taxon>Eukaryota</taxon>
        <taxon>Viridiplantae</taxon>
        <taxon>Streptophyta</taxon>
        <taxon>Embryophyta</taxon>
        <taxon>Tracheophyta</taxon>
        <taxon>Spermatophyta</taxon>
        <taxon>Magnoliopsida</taxon>
        <taxon>Liliopsida</taxon>
        <taxon>Dioscoreales</taxon>
        <taxon>Dioscoreaceae</taxon>
        <taxon>Dioscorea</taxon>
    </lineage>
</organism>